<evidence type="ECO:0000256" key="4">
    <source>
        <dbReference type="ARBA" id="ARBA00023014"/>
    </source>
</evidence>
<evidence type="ECO:0000256" key="1">
    <source>
        <dbReference type="ARBA" id="ARBA00022485"/>
    </source>
</evidence>
<gene>
    <name evidence="6" type="ORF">H9I45_06900</name>
</gene>
<feature type="domain" description="4Fe-4S ferredoxin-type" evidence="5">
    <location>
        <begin position="62"/>
        <end position="92"/>
    </location>
</feature>
<accession>A0A7L8AJI2</accession>
<feature type="domain" description="4Fe-4S ferredoxin-type" evidence="5">
    <location>
        <begin position="12"/>
        <end position="41"/>
    </location>
</feature>
<dbReference type="InterPro" id="IPR017900">
    <property type="entry name" value="4Fe4S_Fe_S_CS"/>
</dbReference>
<keyword evidence="2" id="KW-0479">Metal-binding</keyword>
<sequence>MKSNCKETNVKLMPIINLSNCGGKEDCIPACPYDVLEMRTITPEDRLTLNFKGKIKTFFKPKKAYVRDVSLCLACGLCVQVCPERAIKLIRL</sequence>
<dbReference type="OrthoDB" id="9789936at2"/>
<keyword evidence="1" id="KW-0004">4Fe-4S</keyword>
<protein>
    <submittedName>
        <fullName evidence="6">4Fe-4S dicluster domain-containing protein</fullName>
    </submittedName>
</protein>
<keyword evidence="7" id="KW-1185">Reference proteome</keyword>
<dbReference type="Pfam" id="PF12838">
    <property type="entry name" value="Fer4_7"/>
    <property type="match status" value="1"/>
</dbReference>
<dbReference type="Proteomes" id="UP000516764">
    <property type="component" value="Chromosome"/>
</dbReference>
<reference evidence="6 7" key="1">
    <citation type="journal article" date="2016" name="Int. J. Syst. Evol. Microbiol.">
        <title>Polaribacter haliotis sp. nov., isolated from the gut of abalone Haliotis discus hannai.</title>
        <authorList>
            <person name="Kim Y.O."/>
            <person name="Park I.S."/>
            <person name="Park S."/>
            <person name="Nam B.H."/>
            <person name="Park J.M."/>
            <person name="Kim D.G."/>
            <person name="Yoon J.H."/>
        </authorList>
    </citation>
    <scope>NUCLEOTIDE SEQUENCE [LARGE SCALE GENOMIC DNA]</scope>
    <source>
        <strain evidence="6 7">KCTC 52418</strain>
    </source>
</reference>
<evidence type="ECO:0000256" key="3">
    <source>
        <dbReference type="ARBA" id="ARBA00023004"/>
    </source>
</evidence>
<dbReference type="PANTHER" id="PTHR43687:SF1">
    <property type="entry name" value="FERREDOXIN III"/>
    <property type="match status" value="1"/>
</dbReference>
<dbReference type="EMBL" id="CP061813">
    <property type="protein sequence ID" value="QOD62161.1"/>
    <property type="molecule type" value="Genomic_DNA"/>
</dbReference>
<evidence type="ECO:0000313" key="7">
    <source>
        <dbReference type="Proteomes" id="UP000516764"/>
    </source>
</evidence>
<evidence type="ECO:0000256" key="2">
    <source>
        <dbReference type="ARBA" id="ARBA00022723"/>
    </source>
</evidence>
<organism evidence="6 7">
    <name type="scientific">Polaribacter haliotis</name>
    <dbReference type="NCBI Taxonomy" id="1888915"/>
    <lineage>
        <taxon>Bacteria</taxon>
        <taxon>Pseudomonadati</taxon>
        <taxon>Bacteroidota</taxon>
        <taxon>Flavobacteriia</taxon>
        <taxon>Flavobacteriales</taxon>
        <taxon>Flavobacteriaceae</taxon>
    </lineage>
</organism>
<dbReference type="Gene3D" id="3.30.70.20">
    <property type="match status" value="1"/>
</dbReference>
<dbReference type="PROSITE" id="PS00198">
    <property type="entry name" value="4FE4S_FER_1"/>
    <property type="match status" value="1"/>
</dbReference>
<dbReference type="PANTHER" id="PTHR43687">
    <property type="entry name" value="ADENYLYLSULFATE REDUCTASE, BETA SUBUNIT"/>
    <property type="match status" value="1"/>
</dbReference>
<keyword evidence="4" id="KW-0411">Iron-sulfur</keyword>
<dbReference type="RefSeq" id="WP_088354618.1">
    <property type="nucleotide sequence ID" value="NZ_CP061813.1"/>
</dbReference>
<dbReference type="KEGG" id="phal:H9I45_06900"/>
<dbReference type="AlphaFoldDB" id="A0A7L8AJI2"/>
<keyword evidence="3" id="KW-0408">Iron</keyword>
<dbReference type="SUPFAM" id="SSF54862">
    <property type="entry name" value="4Fe-4S ferredoxins"/>
    <property type="match status" value="1"/>
</dbReference>
<proteinExistence type="predicted"/>
<dbReference type="InterPro" id="IPR017896">
    <property type="entry name" value="4Fe4S_Fe-S-bd"/>
</dbReference>
<name>A0A7L8AJI2_9FLAO</name>
<evidence type="ECO:0000313" key="6">
    <source>
        <dbReference type="EMBL" id="QOD62161.1"/>
    </source>
</evidence>
<dbReference type="PROSITE" id="PS51379">
    <property type="entry name" value="4FE4S_FER_2"/>
    <property type="match status" value="2"/>
</dbReference>
<dbReference type="GO" id="GO:0046872">
    <property type="term" value="F:metal ion binding"/>
    <property type="evidence" value="ECO:0007669"/>
    <property type="project" value="UniProtKB-KW"/>
</dbReference>
<evidence type="ECO:0000259" key="5">
    <source>
        <dbReference type="PROSITE" id="PS51379"/>
    </source>
</evidence>
<dbReference type="InterPro" id="IPR050572">
    <property type="entry name" value="Fe-S_Ferredoxin"/>
</dbReference>
<dbReference type="GO" id="GO:0051539">
    <property type="term" value="F:4 iron, 4 sulfur cluster binding"/>
    <property type="evidence" value="ECO:0007669"/>
    <property type="project" value="UniProtKB-KW"/>
</dbReference>